<evidence type="ECO:0000313" key="1">
    <source>
        <dbReference type="EMBL" id="GFA34200.1"/>
    </source>
</evidence>
<dbReference type="AlphaFoldDB" id="A0A699JGP7"/>
<sequence length="87" mass="9817">MSALVDSRLESIEKFLNNISNLPNETDMNDLEFDDKSVDTPLVFPFPHSDDDLDDGQVLNELSEYENAGVLRRERIINGFDGDDLAV</sequence>
<dbReference type="EMBL" id="BKCJ010407599">
    <property type="protein sequence ID" value="GFA34200.1"/>
    <property type="molecule type" value="Genomic_DNA"/>
</dbReference>
<accession>A0A699JGP7</accession>
<gene>
    <name evidence="1" type="ORF">Tci_606172</name>
</gene>
<proteinExistence type="predicted"/>
<name>A0A699JGP7_TANCI</name>
<protein>
    <submittedName>
        <fullName evidence="1">Uncharacterized protein</fullName>
    </submittedName>
</protein>
<reference evidence="1" key="1">
    <citation type="journal article" date="2019" name="Sci. Rep.">
        <title>Draft genome of Tanacetum cinerariifolium, the natural source of mosquito coil.</title>
        <authorList>
            <person name="Yamashiro T."/>
            <person name="Shiraishi A."/>
            <person name="Satake H."/>
            <person name="Nakayama K."/>
        </authorList>
    </citation>
    <scope>NUCLEOTIDE SEQUENCE</scope>
</reference>
<comment type="caution">
    <text evidence="1">The sequence shown here is derived from an EMBL/GenBank/DDBJ whole genome shotgun (WGS) entry which is preliminary data.</text>
</comment>
<organism evidence="1">
    <name type="scientific">Tanacetum cinerariifolium</name>
    <name type="common">Dalmatian daisy</name>
    <name type="synonym">Chrysanthemum cinerariifolium</name>
    <dbReference type="NCBI Taxonomy" id="118510"/>
    <lineage>
        <taxon>Eukaryota</taxon>
        <taxon>Viridiplantae</taxon>
        <taxon>Streptophyta</taxon>
        <taxon>Embryophyta</taxon>
        <taxon>Tracheophyta</taxon>
        <taxon>Spermatophyta</taxon>
        <taxon>Magnoliopsida</taxon>
        <taxon>eudicotyledons</taxon>
        <taxon>Gunneridae</taxon>
        <taxon>Pentapetalae</taxon>
        <taxon>asterids</taxon>
        <taxon>campanulids</taxon>
        <taxon>Asterales</taxon>
        <taxon>Asteraceae</taxon>
        <taxon>Asteroideae</taxon>
        <taxon>Anthemideae</taxon>
        <taxon>Anthemidinae</taxon>
        <taxon>Tanacetum</taxon>
    </lineage>
</organism>